<organism evidence="3 4">
    <name type="scientific">Halorarum salinum</name>
    <dbReference type="NCBI Taxonomy" id="2743089"/>
    <lineage>
        <taxon>Archaea</taxon>
        <taxon>Methanobacteriati</taxon>
        <taxon>Methanobacteriota</taxon>
        <taxon>Stenosarchaea group</taxon>
        <taxon>Halobacteria</taxon>
        <taxon>Halobacteriales</taxon>
        <taxon>Haloferacaceae</taxon>
        <taxon>Halorarum</taxon>
    </lineage>
</organism>
<dbReference type="RefSeq" id="WP_179270354.1">
    <property type="nucleotide sequence ID" value="NZ_CP058579.1"/>
</dbReference>
<proteinExistence type="predicted"/>
<name>A0A7D5LD33_9EURY</name>
<dbReference type="PROSITE" id="PS51318">
    <property type="entry name" value="TAT"/>
    <property type="match status" value="1"/>
</dbReference>
<dbReference type="Pfam" id="PF00149">
    <property type="entry name" value="Metallophos"/>
    <property type="match status" value="1"/>
</dbReference>
<reference evidence="3 4" key="1">
    <citation type="submission" date="2020-06" db="EMBL/GenBank/DDBJ databases">
        <title>NJ-3-1, isolated from saline soil.</title>
        <authorList>
            <person name="Cui H.L."/>
            <person name="Shi X."/>
        </authorList>
    </citation>
    <scope>NUCLEOTIDE SEQUENCE [LARGE SCALE GENOMIC DNA]</scope>
    <source>
        <strain evidence="3 4">NJ-3-1</strain>
    </source>
</reference>
<dbReference type="InterPro" id="IPR051918">
    <property type="entry name" value="STPP_CPPED1"/>
</dbReference>
<dbReference type="GO" id="GO:0016787">
    <property type="term" value="F:hydrolase activity"/>
    <property type="evidence" value="ECO:0007669"/>
    <property type="project" value="InterPro"/>
</dbReference>
<accession>A0A7D5LD33</accession>
<dbReference type="EMBL" id="CP058579">
    <property type="protein sequence ID" value="QLG63770.1"/>
    <property type="molecule type" value="Genomic_DNA"/>
</dbReference>
<protein>
    <submittedName>
        <fullName evidence="3">Metallophosphoesterase</fullName>
    </submittedName>
</protein>
<dbReference type="PANTHER" id="PTHR43143:SF1">
    <property type="entry name" value="SERINE_THREONINE-PROTEIN PHOSPHATASE CPPED1"/>
    <property type="match status" value="1"/>
</dbReference>
<dbReference type="KEGG" id="halu:HUG12_19400"/>
<feature type="region of interest" description="Disordered" evidence="1">
    <location>
        <begin position="30"/>
        <end position="56"/>
    </location>
</feature>
<dbReference type="Proteomes" id="UP000509626">
    <property type="component" value="Chromosome"/>
</dbReference>
<dbReference type="InterPro" id="IPR004843">
    <property type="entry name" value="Calcineurin-like_PHP"/>
</dbReference>
<keyword evidence="4" id="KW-1185">Reference proteome</keyword>
<feature type="domain" description="Calcineurin-like phosphoesterase" evidence="2">
    <location>
        <begin position="104"/>
        <end position="306"/>
    </location>
</feature>
<dbReference type="OrthoDB" id="382295at2157"/>
<sequence length="617" mass="67801">MGPRPGAERGDKWPVSRREYLQLTGAVAGSLSAAGGDGADDATVERTPPGPSRAATAVDTEWYGPEPAKADVEPAIGHTYTATGSGDRYVGTGTGWERVAAPVRIGLLGDVHYPGGIPGLGSVSRDRTGRKLEAFVEGMNEWGPDHVFFMGDMTHEHGTRAGSRRLIREFRALVEDGIDAPTHPVWGNHEYHDAKRWGATWSYEPWGITDHEETWYRVETRTADVVVLNNGYSETGSLDPRFHPQELPWLKRLLRTTRKPVVVLTHVPLSVGNGEAYDHAVGEEPVGRLLGRYDNVVCSLFGHCHHDSNTANNHGSHPNPFFDRMREQRAYGMCHVYVPWIHRLRWDGSYTPYGRLYLYPGGEARLEAPYAGSGTREAFVIGPRGRTAQSPDDTSLRTPRRRLRWQTHFDSLDGLRTRATDGASVDLHERGVRLSTAPSSATAATVAGTGVGESTAREQEASVAKVRGFPGAPNPVLGGWTNCVWRCYANVRAVQQATVELLWGRPDVAYVGYRIESGEVYGVREDGRGEERVRVGSVGDGDAELFQLFYSVDLDRVDFIVGEHGTRPKRGLTPGSPDEACADHVFVARIASAEASEQAIDVGWVEVDKRPDLPIRQ</sequence>
<evidence type="ECO:0000313" key="4">
    <source>
        <dbReference type="Proteomes" id="UP000509626"/>
    </source>
</evidence>
<evidence type="ECO:0000259" key="2">
    <source>
        <dbReference type="Pfam" id="PF00149"/>
    </source>
</evidence>
<dbReference type="AlphaFoldDB" id="A0A7D5LD33"/>
<dbReference type="InterPro" id="IPR029052">
    <property type="entry name" value="Metallo-depent_PP-like"/>
</dbReference>
<dbReference type="Gene3D" id="3.60.21.10">
    <property type="match status" value="1"/>
</dbReference>
<gene>
    <name evidence="3" type="ORF">HUG12_19400</name>
</gene>
<dbReference type="GeneID" id="56039673"/>
<dbReference type="InterPro" id="IPR006311">
    <property type="entry name" value="TAT_signal"/>
</dbReference>
<evidence type="ECO:0000256" key="1">
    <source>
        <dbReference type="SAM" id="MobiDB-lite"/>
    </source>
</evidence>
<evidence type="ECO:0000313" key="3">
    <source>
        <dbReference type="EMBL" id="QLG63770.1"/>
    </source>
</evidence>
<dbReference type="PANTHER" id="PTHR43143">
    <property type="entry name" value="METALLOPHOSPHOESTERASE, CALCINEURIN SUPERFAMILY"/>
    <property type="match status" value="1"/>
</dbReference>
<dbReference type="SUPFAM" id="SSF56300">
    <property type="entry name" value="Metallo-dependent phosphatases"/>
    <property type="match status" value="1"/>
</dbReference>